<comment type="caution">
    <text evidence="2">The sequence shown here is derived from an EMBL/GenBank/DDBJ whole genome shotgun (WGS) entry which is preliminary data.</text>
</comment>
<evidence type="ECO:0000256" key="1">
    <source>
        <dbReference type="SAM" id="MobiDB-lite"/>
    </source>
</evidence>
<dbReference type="AlphaFoldDB" id="A0A9P1GL77"/>
<evidence type="ECO:0000313" key="3">
    <source>
        <dbReference type="EMBL" id="CAL4802401.1"/>
    </source>
</evidence>
<reference evidence="2" key="1">
    <citation type="submission" date="2022-10" db="EMBL/GenBank/DDBJ databases">
        <authorList>
            <person name="Chen Y."/>
            <person name="Dougan E. K."/>
            <person name="Chan C."/>
            <person name="Rhodes N."/>
            <person name="Thang M."/>
        </authorList>
    </citation>
    <scope>NUCLEOTIDE SEQUENCE</scope>
</reference>
<feature type="region of interest" description="Disordered" evidence="1">
    <location>
        <begin position="1"/>
        <end position="85"/>
    </location>
</feature>
<keyword evidence="4" id="KW-1185">Reference proteome</keyword>
<organism evidence="2">
    <name type="scientific">Cladocopium goreaui</name>
    <dbReference type="NCBI Taxonomy" id="2562237"/>
    <lineage>
        <taxon>Eukaryota</taxon>
        <taxon>Sar</taxon>
        <taxon>Alveolata</taxon>
        <taxon>Dinophyceae</taxon>
        <taxon>Suessiales</taxon>
        <taxon>Symbiodiniaceae</taxon>
        <taxon>Cladocopium</taxon>
    </lineage>
</organism>
<dbReference type="EMBL" id="CAMXCT010006512">
    <property type="protein sequence ID" value="CAI4015089.1"/>
    <property type="molecule type" value="Genomic_DNA"/>
</dbReference>
<name>A0A9P1GL77_9DINO</name>
<protein>
    <submittedName>
        <fullName evidence="3">Protein C10</fullName>
    </submittedName>
</protein>
<feature type="non-terminal residue" evidence="2">
    <location>
        <position position="284"/>
    </location>
</feature>
<dbReference type="OrthoDB" id="426393at2759"/>
<feature type="compositionally biased region" description="Pro residues" evidence="1">
    <location>
        <begin position="13"/>
        <end position="30"/>
    </location>
</feature>
<evidence type="ECO:0000313" key="4">
    <source>
        <dbReference type="Proteomes" id="UP001152797"/>
    </source>
</evidence>
<gene>
    <name evidence="2" type="ORF">C1SCF055_LOCUS39942</name>
</gene>
<evidence type="ECO:0000313" key="2">
    <source>
        <dbReference type="EMBL" id="CAI4015089.1"/>
    </source>
</evidence>
<proteinExistence type="predicted"/>
<dbReference type="EMBL" id="CAMXCT020006512">
    <property type="protein sequence ID" value="CAL1168464.1"/>
    <property type="molecule type" value="Genomic_DNA"/>
</dbReference>
<accession>A0A9P1GL77</accession>
<feature type="compositionally biased region" description="Low complexity" evidence="1">
    <location>
        <begin position="1"/>
        <end position="10"/>
    </location>
</feature>
<sequence length="284" mass="32228">MSDSGSSCSSLPPLEPVDLPPAAAPAPHGPNGPNGANGELREGAAHVFKFDTPGTQRRCPSPEPASIWDEEESEAAPESQWDAEVKQETRRLMAPTCQEEFSETSLGYPKWPEEMKDPQYFRNELMKMRNDPRKNPNHGRSMEDQEFWNEAARLPWAKVLLRKEQFWTQRRNVWLQQYGKVLRDNRGRLAVAEELEECSMELKRLVSPLLHYRVIEGLLLTALEEANELGLPLSEFIEGPGRSGVALELWAACERLKEDPGRQAQLLQEELDGRMREAQSLALK</sequence>
<dbReference type="Proteomes" id="UP001152797">
    <property type="component" value="Unassembled WGS sequence"/>
</dbReference>
<reference evidence="3 4" key="2">
    <citation type="submission" date="2024-05" db="EMBL/GenBank/DDBJ databases">
        <authorList>
            <person name="Chen Y."/>
            <person name="Shah S."/>
            <person name="Dougan E. K."/>
            <person name="Thang M."/>
            <person name="Chan C."/>
        </authorList>
    </citation>
    <scope>NUCLEOTIDE SEQUENCE [LARGE SCALE GENOMIC DNA]</scope>
</reference>
<dbReference type="EMBL" id="CAMXCT030006512">
    <property type="protein sequence ID" value="CAL4802401.1"/>
    <property type="molecule type" value="Genomic_DNA"/>
</dbReference>